<organism evidence="13 14">
    <name type="scientific">Macrostomum lignano</name>
    <dbReference type="NCBI Taxonomy" id="282301"/>
    <lineage>
        <taxon>Eukaryota</taxon>
        <taxon>Metazoa</taxon>
        <taxon>Spiralia</taxon>
        <taxon>Lophotrochozoa</taxon>
        <taxon>Platyhelminthes</taxon>
        <taxon>Rhabditophora</taxon>
        <taxon>Macrostomorpha</taxon>
        <taxon>Macrostomida</taxon>
        <taxon>Macrostomidae</taxon>
        <taxon>Macrostomum</taxon>
    </lineage>
</organism>
<keyword evidence="7 11" id="KW-1133">Transmembrane helix</keyword>
<keyword evidence="9" id="KW-1015">Disulfide bond</keyword>
<evidence type="ECO:0000256" key="2">
    <source>
        <dbReference type="ARBA" id="ARBA00004613"/>
    </source>
</evidence>
<dbReference type="PROSITE" id="PS50092">
    <property type="entry name" value="TSP1"/>
    <property type="match status" value="2"/>
</dbReference>
<dbReference type="SUPFAM" id="SSF111352">
    <property type="entry name" value="Ammonium transporter"/>
    <property type="match status" value="1"/>
</dbReference>
<evidence type="ECO:0000256" key="4">
    <source>
        <dbReference type="ARBA" id="ARBA00022692"/>
    </source>
</evidence>
<evidence type="ECO:0000256" key="5">
    <source>
        <dbReference type="ARBA" id="ARBA00022729"/>
    </source>
</evidence>
<evidence type="ECO:0000256" key="10">
    <source>
        <dbReference type="SAM" id="MobiDB-lite"/>
    </source>
</evidence>
<dbReference type="GO" id="GO:0008519">
    <property type="term" value="F:ammonium channel activity"/>
    <property type="evidence" value="ECO:0007669"/>
    <property type="project" value="InterPro"/>
</dbReference>
<dbReference type="InterPro" id="IPR000884">
    <property type="entry name" value="TSP1_rpt"/>
</dbReference>
<evidence type="ECO:0000313" key="13">
    <source>
        <dbReference type="Proteomes" id="UP000095280"/>
    </source>
</evidence>
<feature type="region of interest" description="Disordered" evidence="10">
    <location>
        <begin position="341"/>
        <end position="379"/>
    </location>
</feature>
<dbReference type="InterPro" id="IPR024041">
    <property type="entry name" value="NH4_transpt_AmtB-like_dom"/>
</dbReference>
<keyword evidence="3" id="KW-0964">Secreted</keyword>
<dbReference type="GO" id="GO:0016020">
    <property type="term" value="C:membrane"/>
    <property type="evidence" value="ECO:0007669"/>
    <property type="project" value="UniProtKB-SubCell"/>
</dbReference>
<dbReference type="InterPro" id="IPR029020">
    <property type="entry name" value="Ammonium/urea_transptr"/>
</dbReference>
<dbReference type="Gene3D" id="2.60.40.10">
    <property type="entry name" value="Immunoglobulins"/>
    <property type="match status" value="1"/>
</dbReference>
<dbReference type="WBParaSite" id="maker-uti_cns_0014938-snap-gene-0.3-mRNA-1">
    <property type="protein sequence ID" value="maker-uti_cns_0014938-snap-gene-0.3-mRNA-1"/>
    <property type="gene ID" value="maker-uti_cns_0014938-snap-gene-0.3"/>
</dbReference>
<dbReference type="PROSITE" id="PS50835">
    <property type="entry name" value="IG_LIKE"/>
    <property type="match status" value="1"/>
</dbReference>
<keyword evidence="13" id="KW-1185">Reference proteome</keyword>
<evidence type="ECO:0000256" key="7">
    <source>
        <dbReference type="ARBA" id="ARBA00022989"/>
    </source>
</evidence>
<dbReference type="SMART" id="SM00209">
    <property type="entry name" value="TSP1"/>
    <property type="match status" value="2"/>
</dbReference>
<dbReference type="CDD" id="cd00096">
    <property type="entry name" value="Ig"/>
    <property type="match status" value="1"/>
</dbReference>
<evidence type="ECO:0000256" key="1">
    <source>
        <dbReference type="ARBA" id="ARBA00004141"/>
    </source>
</evidence>
<dbReference type="InterPro" id="IPR013098">
    <property type="entry name" value="Ig_I-set"/>
</dbReference>
<dbReference type="InterPro" id="IPR013783">
    <property type="entry name" value="Ig-like_fold"/>
</dbReference>
<feature type="domain" description="Ig-like" evidence="12">
    <location>
        <begin position="1"/>
        <end position="54"/>
    </location>
</feature>
<dbReference type="Gene3D" id="1.10.3430.10">
    <property type="entry name" value="Ammonium transporter AmtB like domains"/>
    <property type="match status" value="1"/>
</dbReference>
<dbReference type="Gene3D" id="2.20.100.10">
    <property type="entry name" value="Thrombospondin type-1 (TSP1) repeat"/>
    <property type="match status" value="2"/>
</dbReference>
<name>A0A1I8IP79_9PLAT</name>
<reference evidence="14" key="1">
    <citation type="submission" date="2016-11" db="UniProtKB">
        <authorList>
            <consortium name="WormBaseParasite"/>
        </authorList>
    </citation>
    <scope>IDENTIFICATION</scope>
</reference>
<evidence type="ECO:0000256" key="9">
    <source>
        <dbReference type="ARBA" id="ARBA00023157"/>
    </source>
</evidence>
<keyword evidence="5" id="KW-0732">Signal</keyword>
<evidence type="ECO:0000256" key="11">
    <source>
        <dbReference type="SAM" id="Phobius"/>
    </source>
</evidence>
<feature type="transmembrane region" description="Helical" evidence="11">
    <location>
        <begin position="225"/>
        <end position="249"/>
    </location>
</feature>
<dbReference type="Proteomes" id="UP000095280">
    <property type="component" value="Unplaced"/>
</dbReference>
<evidence type="ECO:0000256" key="6">
    <source>
        <dbReference type="ARBA" id="ARBA00022737"/>
    </source>
</evidence>
<dbReference type="InterPro" id="IPR036383">
    <property type="entry name" value="TSP1_rpt_sf"/>
</dbReference>
<dbReference type="AlphaFoldDB" id="A0A1I8IP79"/>
<evidence type="ECO:0000256" key="3">
    <source>
        <dbReference type="ARBA" id="ARBA00022525"/>
    </source>
</evidence>
<dbReference type="InterPro" id="IPR052065">
    <property type="entry name" value="Compl_asym_regulator"/>
</dbReference>
<dbReference type="PANTHER" id="PTHR22906:SF43">
    <property type="entry name" value="PROPERDIN"/>
    <property type="match status" value="1"/>
</dbReference>
<keyword evidence="4 11" id="KW-0812">Transmembrane</keyword>
<keyword evidence="8 11" id="KW-0472">Membrane</keyword>
<dbReference type="PANTHER" id="PTHR22906">
    <property type="entry name" value="PROPERDIN"/>
    <property type="match status" value="1"/>
</dbReference>
<proteinExistence type="predicted"/>
<sequence length="619" mass="67551">MNVSKSANSVKWLKDGQPLDMAALGDRVTIDHQKQLIIRPLELHDRGNYSCVAELPGLQLHSRPAELWIRVDGGWSDWTTMRSCHPSCDSGTECSSDCFAKSSERRRQCTNPEPQFGGQPCQGRAVISEACDAKCTVNGAWSPWSSWSYCGEDCRSLRHRSCTNPAPRNGGRTCDTDSGAGAAADKEVRNCTDGQCKKEDPALLRYINGDGKTVSSDHAANLNNLAIYIGLFVAAAVVLTVVMVIVYLVRKKSVSGFASGRRRSLRQHQHHTNVNCSTVSSNDKDVKHTNDYFLPANPPLMVLSSDQVPKRSFWMAMVKNAALLPLRQVFTMDTMAACEPPLNAKKPKNKMKPPRETSGTEWPRISRGNPVVGSNRPKRGRRMMAATRAAVPPSSHGESVQCLTRDQSRINQVPDELAALGHRAANNDGGCCGKHKVEQHVRIFLRRQAAQSPVFVATESVARESRMFLISMLVTFFDLTAPASSSAKPHCIKYTTMAIVHRKKSPSAKRRGGAGTNAMDSLKAALSSNVSQAASIASLLEAVEAMKLSLNDFFLCVASMIIYFMQAGFAFLEAGSVRSKNVTNILIKNALDSSSTIVSGAVAERCEFVSYLFYSAAIT</sequence>
<dbReference type="InterPro" id="IPR036179">
    <property type="entry name" value="Ig-like_dom_sf"/>
</dbReference>
<dbReference type="InterPro" id="IPR007110">
    <property type="entry name" value="Ig-like_dom"/>
</dbReference>
<dbReference type="SUPFAM" id="SSF82895">
    <property type="entry name" value="TSP-1 type 1 repeat"/>
    <property type="match status" value="1"/>
</dbReference>
<protein>
    <submittedName>
        <fullName evidence="14">Netrin receptor UNC5</fullName>
    </submittedName>
</protein>
<keyword evidence="6" id="KW-0677">Repeat</keyword>
<dbReference type="SUPFAM" id="SSF48726">
    <property type="entry name" value="Immunoglobulin"/>
    <property type="match status" value="1"/>
</dbReference>
<evidence type="ECO:0000259" key="12">
    <source>
        <dbReference type="PROSITE" id="PS50835"/>
    </source>
</evidence>
<dbReference type="Pfam" id="PF00909">
    <property type="entry name" value="Ammonium_transp"/>
    <property type="match status" value="1"/>
</dbReference>
<evidence type="ECO:0000313" key="14">
    <source>
        <dbReference type="WBParaSite" id="maker-uti_cns_0014938-snap-gene-0.3-mRNA-1"/>
    </source>
</evidence>
<comment type="subcellular location">
    <subcellularLocation>
        <location evidence="1">Membrane</location>
        <topology evidence="1">Multi-pass membrane protein</topology>
    </subcellularLocation>
    <subcellularLocation>
        <location evidence="2">Secreted</location>
    </subcellularLocation>
</comment>
<evidence type="ECO:0000256" key="8">
    <source>
        <dbReference type="ARBA" id="ARBA00023136"/>
    </source>
</evidence>
<accession>A0A1I8IP79</accession>
<dbReference type="Pfam" id="PF07679">
    <property type="entry name" value="I-set"/>
    <property type="match status" value="1"/>
</dbReference>